<dbReference type="GeneID" id="43583047"/>
<name>A0A5E8BTC9_9ASCO</name>
<evidence type="ECO:0000313" key="3">
    <source>
        <dbReference type="Proteomes" id="UP000398389"/>
    </source>
</evidence>
<dbReference type="InterPro" id="IPR011042">
    <property type="entry name" value="6-blade_b-propeller_TolB-like"/>
</dbReference>
<dbReference type="InterPro" id="IPR051288">
    <property type="entry name" value="Serum_paraoxonase/arylesterase"/>
</dbReference>
<dbReference type="PANTHER" id="PTHR11799">
    <property type="entry name" value="PARAOXONASE"/>
    <property type="match status" value="1"/>
</dbReference>
<dbReference type="EMBL" id="CABVLU010000003">
    <property type="protein sequence ID" value="VVT54746.1"/>
    <property type="molecule type" value="Genomic_DNA"/>
</dbReference>
<dbReference type="Gene3D" id="2.120.10.30">
    <property type="entry name" value="TolB, C-terminal domain"/>
    <property type="match status" value="1"/>
</dbReference>
<keyword evidence="3" id="KW-1185">Reference proteome</keyword>
<proteinExistence type="predicted"/>
<dbReference type="AlphaFoldDB" id="A0A5E8BTC9"/>
<dbReference type="Proteomes" id="UP000398389">
    <property type="component" value="Unassembled WGS sequence"/>
</dbReference>
<dbReference type="RefSeq" id="XP_031854838.1">
    <property type="nucleotide sequence ID" value="XM_031998947.1"/>
</dbReference>
<protein>
    <submittedName>
        <fullName evidence="2">Uncharacterized protein</fullName>
    </submittedName>
</protein>
<evidence type="ECO:0000256" key="1">
    <source>
        <dbReference type="SAM" id="Phobius"/>
    </source>
</evidence>
<feature type="transmembrane region" description="Helical" evidence="1">
    <location>
        <begin position="6"/>
        <end position="24"/>
    </location>
</feature>
<evidence type="ECO:0000313" key="2">
    <source>
        <dbReference type="EMBL" id="VVT54746.1"/>
    </source>
</evidence>
<gene>
    <name evidence="2" type="ORF">SAPINGB_P004232</name>
</gene>
<reference evidence="2 3" key="1">
    <citation type="submission" date="2019-09" db="EMBL/GenBank/DDBJ databases">
        <authorList>
            <person name="Brejova B."/>
        </authorList>
    </citation>
    <scope>NUCLEOTIDE SEQUENCE [LARGE SCALE GENOMIC DNA]</scope>
</reference>
<keyword evidence="1" id="KW-0812">Transmembrane</keyword>
<sequence length="399" mass="43996">MTSPGFVLSKIPIVLAALVAIYWLKFKPEIDLTGLTHLPLKNNEKCRVLHDIRATEDIAIDNSAGIAYVGSASETTRFTNFPGLGRHNHTLPRPFDGLDPYREDLFVFDLETEKFSKLNIVNYADDQDLIVHGTALRSFAPGVNTLYIVNHKRTGSVISIFKHKVGSPNIEHVRDVKTRHIYIPNSVTVIDETHILVTNDHGFYNGPLRRAEDLTGFKHLSTVALCEIRDFSQTNSKGLKCKIVARGLSYANGIEYIEKSNRVAVCETLSGMVQFYKYDGTKKTLTYEKEVRSGGALDNVKLIPGTNDLVLATFADPGSTLGYIHHGLDFKGPVAMLATVLKEKDNYEKPIVGFHDSAEKLGGFGFMTGVVFVPKAGKMLGGSCSKEGLLVCDIDYANV</sequence>
<dbReference type="PANTHER" id="PTHR11799:SF12">
    <property type="entry name" value="PARAOXONASE-RELATED"/>
    <property type="match status" value="1"/>
</dbReference>
<keyword evidence="1" id="KW-0472">Membrane</keyword>
<accession>A0A5E8BTC9</accession>
<organism evidence="2 3">
    <name type="scientific">Magnusiomyces paraingens</name>
    <dbReference type="NCBI Taxonomy" id="2606893"/>
    <lineage>
        <taxon>Eukaryota</taxon>
        <taxon>Fungi</taxon>
        <taxon>Dikarya</taxon>
        <taxon>Ascomycota</taxon>
        <taxon>Saccharomycotina</taxon>
        <taxon>Dipodascomycetes</taxon>
        <taxon>Dipodascales</taxon>
        <taxon>Dipodascaceae</taxon>
        <taxon>Magnusiomyces</taxon>
    </lineage>
</organism>
<keyword evidence="1" id="KW-1133">Transmembrane helix</keyword>
<dbReference type="OrthoDB" id="5307922at2759"/>
<dbReference type="SUPFAM" id="SSF63829">
    <property type="entry name" value="Calcium-dependent phosphotriesterase"/>
    <property type="match status" value="1"/>
</dbReference>